<organism evidence="2 3">
    <name type="scientific">Mucinivorans hirudinis</name>
    <dbReference type="NCBI Taxonomy" id="1433126"/>
    <lineage>
        <taxon>Bacteria</taxon>
        <taxon>Pseudomonadati</taxon>
        <taxon>Bacteroidota</taxon>
        <taxon>Bacteroidia</taxon>
        <taxon>Bacteroidales</taxon>
        <taxon>Rikenellaceae</taxon>
        <taxon>Mucinivorans</taxon>
    </lineage>
</organism>
<dbReference type="KEGG" id="rbc:BN938_0485"/>
<accession>A0A060R6G9</accession>
<gene>
    <name evidence="2" type="ORF">BN938_0485</name>
</gene>
<dbReference type="HOGENOM" id="CLU_3170381_0_0_10"/>
<protein>
    <submittedName>
        <fullName evidence="2">Uncharacterized protein</fullName>
    </submittedName>
</protein>
<reference evidence="2 3" key="1">
    <citation type="journal article" date="2015" name="Genome Announc.">
        <title>Complete Genome Sequence of the Novel Leech Symbiont Mucinivorans hirudinis M3T.</title>
        <authorList>
            <person name="Nelson M.C."/>
            <person name="Bomar L."/>
            <person name="Graf J."/>
        </authorList>
    </citation>
    <scope>NUCLEOTIDE SEQUENCE [LARGE SCALE GENOMIC DNA]</scope>
    <source>
        <strain evidence="3">M3</strain>
    </source>
</reference>
<feature type="region of interest" description="Disordered" evidence="1">
    <location>
        <begin position="1"/>
        <end position="23"/>
    </location>
</feature>
<name>A0A060R6G9_9BACT</name>
<sequence length="47" mass="5031">MQNRFSAKIGQTAAAPRGGGLPVRLRTTLHPTAGEESILLPIVKTKF</sequence>
<dbReference type="EMBL" id="HG934468">
    <property type="protein sequence ID" value="CDN30590.1"/>
    <property type="molecule type" value="Genomic_DNA"/>
</dbReference>
<dbReference type="Proteomes" id="UP000027616">
    <property type="component" value="Chromosome I"/>
</dbReference>
<evidence type="ECO:0000313" key="3">
    <source>
        <dbReference type="Proteomes" id="UP000027616"/>
    </source>
</evidence>
<evidence type="ECO:0000256" key="1">
    <source>
        <dbReference type="SAM" id="MobiDB-lite"/>
    </source>
</evidence>
<proteinExistence type="predicted"/>
<evidence type="ECO:0000313" key="2">
    <source>
        <dbReference type="EMBL" id="CDN30590.1"/>
    </source>
</evidence>
<dbReference type="AlphaFoldDB" id="A0A060R6G9"/>
<keyword evidence="3" id="KW-1185">Reference proteome</keyword>